<dbReference type="GO" id="GO:0016627">
    <property type="term" value="F:oxidoreductase activity, acting on the CH-CH group of donors"/>
    <property type="evidence" value="ECO:0007669"/>
    <property type="project" value="InterPro"/>
</dbReference>
<feature type="domain" description="Acyl-CoA dehydrogenase/oxidase N-terminal" evidence="8">
    <location>
        <begin position="41"/>
        <end position="158"/>
    </location>
</feature>
<dbReference type="Pfam" id="PF12806">
    <property type="entry name" value="Acyl-CoA_dh_C"/>
    <property type="match status" value="1"/>
</dbReference>
<comment type="similarity">
    <text evidence="2">Belongs to the acyl-CoA dehydrogenase family.</text>
</comment>
<evidence type="ECO:0000256" key="5">
    <source>
        <dbReference type="ARBA" id="ARBA00023002"/>
    </source>
</evidence>
<dbReference type="Proteomes" id="UP000078084">
    <property type="component" value="Unassembled WGS sequence"/>
</dbReference>
<dbReference type="InterPro" id="IPR036250">
    <property type="entry name" value="AcylCo_DH-like_C"/>
</dbReference>
<evidence type="ECO:0000313" key="11">
    <source>
        <dbReference type="EMBL" id="RZS70220.1"/>
    </source>
</evidence>
<evidence type="ECO:0000313" key="12">
    <source>
        <dbReference type="Proteomes" id="UP000078084"/>
    </source>
</evidence>
<dbReference type="InterPro" id="IPR025878">
    <property type="entry name" value="Acyl-CoA_dh-like_C_dom"/>
</dbReference>
<accession>A0A171KU62</accession>
<evidence type="ECO:0000313" key="13">
    <source>
        <dbReference type="Proteomes" id="UP000292039"/>
    </source>
</evidence>
<dbReference type="PATRIC" id="fig|206506.3.peg.1074"/>
<dbReference type="STRING" id="206506.AAV32_04995"/>
<evidence type="ECO:0000256" key="3">
    <source>
        <dbReference type="ARBA" id="ARBA00022630"/>
    </source>
</evidence>
<feature type="domain" description="Acyl-CoA dehydrogenase/oxidase C-terminal" evidence="6">
    <location>
        <begin position="281"/>
        <end position="453"/>
    </location>
</feature>
<dbReference type="InterPro" id="IPR052166">
    <property type="entry name" value="Diverse_Acyl-CoA_DH"/>
</dbReference>
<dbReference type="InterPro" id="IPR009100">
    <property type="entry name" value="AcylCoA_DH/oxidase_NM_dom_sf"/>
</dbReference>
<dbReference type="GO" id="GO:0050660">
    <property type="term" value="F:flavin adenine dinucleotide binding"/>
    <property type="evidence" value="ECO:0007669"/>
    <property type="project" value="InterPro"/>
</dbReference>
<evidence type="ECO:0000256" key="4">
    <source>
        <dbReference type="ARBA" id="ARBA00022827"/>
    </source>
</evidence>
<evidence type="ECO:0000259" key="8">
    <source>
        <dbReference type="Pfam" id="PF02771"/>
    </source>
</evidence>
<evidence type="ECO:0000259" key="9">
    <source>
        <dbReference type="Pfam" id="PF12806"/>
    </source>
</evidence>
<evidence type="ECO:0000256" key="1">
    <source>
        <dbReference type="ARBA" id="ARBA00001974"/>
    </source>
</evidence>
<dbReference type="GeneID" id="99726262"/>
<dbReference type="Gene3D" id="2.40.110.10">
    <property type="entry name" value="Butyryl-CoA Dehydrogenase, subunit A, domain 2"/>
    <property type="match status" value="1"/>
</dbReference>
<dbReference type="InterPro" id="IPR046373">
    <property type="entry name" value="Acyl-CoA_Oxase/DH_mid-dom_sf"/>
</dbReference>
<dbReference type="EMBL" id="SGWZ01000002">
    <property type="protein sequence ID" value="RZS70220.1"/>
    <property type="molecule type" value="Genomic_DNA"/>
</dbReference>
<reference evidence="11 13" key="2">
    <citation type="submission" date="2019-02" db="EMBL/GenBank/DDBJ databases">
        <title>Genomic Encyclopedia of Type Strains, Phase IV (KMG-IV): sequencing the most valuable type-strain genomes for metagenomic binning, comparative biology and taxonomic classification.</title>
        <authorList>
            <person name="Goeker M."/>
        </authorList>
    </citation>
    <scope>NUCLEOTIDE SEQUENCE [LARGE SCALE GENOMIC DNA]</scope>
    <source>
        <strain evidence="11 13">DSM 16618</strain>
    </source>
</reference>
<comment type="cofactor">
    <cofactor evidence="1">
        <name>FAD</name>
        <dbReference type="ChEBI" id="CHEBI:57692"/>
    </cofactor>
</comment>
<feature type="domain" description="Acyl-CoA oxidase/dehydrogenase middle" evidence="7">
    <location>
        <begin position="163"/>
        <end position="270"/>
    </location>
</feature>
<dbReference type="SUPFAM" id="SSF47203">
    <property type="entry name" value="Acyl-CoA dehydrogenase C-terminal domain-like"/>
    <property type="match status" value="1"/>
</dbReference>
<dbReference type="InterPro" id="IPR009075">
    <property type="entry name" value="AcylCo_DH/oxidase_C"/>
</dbReference>
<keyword evidence="3" id="KW-0285">Flavoprotein</keyword>
<dbReference type="SUPFAM" id="SSF56645">
    <property type="entry name" value="Acyl-CoA dehydrogenase NM domain-like"/>
    <property type="match status" value="1"/>
</dbReference>
<evidence type="ECO:0000313" key="10">
    <source>
        <dbReference type="EMBL" id="KKO72429.1"/>
    </source>
</evidence>
<evidence type="ECO:0000259" key="6">
    <source>
        <dbReference type="Pfam" id="PF00441"/>
    </source>
</evidence>
<dbReference type="RefSeq" id="WP_068368364.1">
    <property type="nucleotide sequence ID" value="NZ_CBCSEB010000001.1"/>
</dbReference>
<comment type="caution">
    <text evidence="10">The sequence shown here is derived from an EMBL/GenBank/DDBJ whole genome shotgun (WGS) entry which is preliminary data.</text>
</comment>
<keyword evidence="4" id="KW-0274">FAD</keyword>
<dbReference type="Pfam" id="PF02771">
    <property type="entry name" value="Acyl-CoA_dh_N"/>
    <property type="match status" value="1"/>
</dbReference>
<reference evidence="10 12" key="1">
    <citation type="submission" date="2015-04" db="EMBL/GenBank/DDBJ databases">
        <title>Genome sequence of Kerstersia gyiorum CG1.</title>
        <authorList>
            <person name="Greninger A.L."/>
            <person name="Kozyreva V."/>
            <person name="Chaturvedi V."/>
        </authorList>
    </citation>
    <scope>NUCLEOTIDE SEQUENCE [LARGE SCALE GENOMIC DNA]</scope>
    <source>
        <strain evidence="10 12">CG1</strain>
    </source>
</reference>
<keyword evidence="5" id="KW-0560">Oxidoreductase</keyword>
<dbReference type="InterPro" id="IPR006091">
    <property type="entry name" value="Acyl-CoA_Oxase/DH_mid-dom"/>
</dbReference>
<dbReference type="Proteomes" id="UP000292039">
    <property type="component" value="Unassembled WGS sequence"/>
</dbReference>
<dbReference type="Pfam" id="PF00441">
    <property type="entry name" value="Acyl-CoA_dh_1"/>
    <property type="match status" value="1"/>
</dbReference>
<dbReference type="InterPro" id="IPR013786">
    <property type="entry name" value="AcylCoA_DH/ox_N"/>
</dbReference>
<evidence type="ECO:0000259" key="7">
    <source>
        <dbReference type="Pfam" id="PF02770"/>
    </source>
</evidence>
<sequence>MWEYDPPLRDMRFVIDQVLQAPASWATIPAFADLDADTASQVLQEAGRFAKEILLPINSPADLQGCRWQDGTVSTPDGYREAYAAFCAGGWPALACDPAWDGQGLPQLLNAAFYEMLAGCNHAWAMYPGLAHGAYECLKAHATPALQDAYLRKIVSGEYLATMGLTESHAGSDLGLLRTRAQPVGDTGPGAEVRITGNKIFISGGEQDLTDNIVHLVLARLPDAPAGSKGLSLFLVPHRMPDGSRNAVRCDGIEKKMGIKGSATCVLSFEGATGWLIGEPNRGLNAMFVMMNAARLQVGMQGLGHLELSSQNALRYARERLQSRARIRPADAPAGPADAIALQPAVRRTLLALKAMAEGLRVLSYWTGVLLDESEQHPDADHRRAAGARVALLTPIVKAYLTHHGHHGANAALQVWGGHGYVHEYGIEQSVRDSRIAMIYEGTNEIQAIDLLQRKALGPDGAPAPALLALLAEIRNEAAQAATLPALAALGAQLEDHVQAFEDATQALARGAAQDPEWPLRVADDYLHAAGLLLMGWAWLRSMRTVLGLPATEQADPWYAAKLDTCRYGLEWLMPELDLRLRLVGASQAALPWLPVC</sequence>
<feature type="domain" description="Acetyl-CoA dehydrogenase-like C-terminal" evidence="9">
    <location>
        <begin position="470"/>
        <end position="589"/>
    </location>
</feature>
<dbReference type="Gene3D" id="1.10.540.10">
    <property type="entry name" value="Acyl-CoA dehydrogenase/oxidase, N-terminal domain"/>
    <property type="match status" value="1"/>
</dbReference>
<organism evidence="10 12">
    <name type="scientific">Kerstersia gyiorum</name>
    <dbReference type="NCBI Taxonomy" id="206506"/>
    <lineage>
        <taxon>Bacteria</taxon>
        <taxon>Pseudomonadati</taxon>
        <taxon>Pseudomonadota</taxon>
        <taxon>Betaproteobacteria</taxon>
        <taxon>Burkholderiales</taxon>
        <taxon>Alcaligenaceae</taxon>
        <taxon>Kerstersia</taxon>
    </lineage>
</organism>
<evidence type="ECO:0000256" key="2">
    <source>
        <dbReference type="ARBA" id="ARBA00009347"/>
    </source>
</evidence>
<dbReference type="EMBL" id="LBNE01000002">
    <property type="protein sequence ID" value="KKO72429.1"/>
    <property type="molecule type" value="Genomic_DNA"/>
</dbReference>
<keyword evidence="12" id="KW-1185">Reference proteome</keyword>
<dbReference type="PANTHER" id="PTHR42803:SF1">
    <property type="entry name" value="BROAD-SPECIFICITY LINEAR ACYL-COA DEHYDROGENASE FADE5"/>
    <property type="match status" value="1"/>
</dbReference>
<dbReference type="PANTHER" id="PTHR42803">
    <property type="entry name" value="ACYL-COA DEHYDROGENASE"/>
    <property type="match status" value="1"/>
</dbReference>
<protein>
    <submittedName>
        <fullName evidence="10 11">Acyl-CoA dehydrogenase</fullName>
    </submittedName>
</protein>
<dbReference type="AlphaFoldDB" id="A0A171KU62"/>
<dbReference type="InterPro" id="IPR037069">
    <property type="entry name" value="AcylCoA_DH/ox_N_sf"/>
</dbReference>
<proteinExistence type="inferred from homology"/>
<dbReference type="Pfam" id="PF02770">
    <property type="entry name" value="Acyl-CoA_dh_M"/>
    <property type="match status" value="1"/>
</dbReference>
<gene>
    <name evidence="10" type="ORF">AAV32_04995</name>
    <name evidence="11" type="ORF">EV679_1618</name>
</gene>
<name>A0A171KU62_9BURK</name>
<dbReference type="Gene3D" id="1.20.140.10">
    <property type="entry name" value="Butyryl-CoA Dehydrogenase, subunit A, domain 3"/>
    <property type="match status" value="1"/>
</dbReference>